<comment type="caution">
    <text evidence="1">The sequence shown here is derived from an EMBL/GenBank/DDBJ whole genome shotgun (WGS) entry which is preliminary data.</text>
</comment>
<sequence length="151" mass="16111">MVAGTAGFLLWLQYVSRVHGPHLFMKAGSSTGQGNSNRRVLHSGADDNCNCCKPAVACLGPPKRASEKDGDGSRIPRRGGDKSSPHTTWLAPTRVVRRRSLEPFIGLRFGGCKRVQQFVPDDAASAAVLSTAQSHAWPLSALCGLVRVMTG</sequence>
<protein>
    <submittedName>
        <fullName evidence="1">Uncharacterized protein</fullName>
    </submittedName>
</protein>
<accession>A0ACB6SH25</accession>
<dbReference type="Proteomes" id="UP000799754">
    <property type="component" value="Unassembled WGS sequence"/>
</dbReference>
<evidence type="ECO:0000313" key="1">
    <source>
        <dbReference type="EMBL" id="KAF2632392.1"/>
    </source>
</evidence>
<gene>
    <name evidence="1" type="ORF">BU25DRAFT_150593</name>
</gene>
<proteinExistence type="predicted"/>
<organism evidence="1 2">
    <name type="scientific">Macroventuria anomochaeta</name>
    <dbReference type="NCBI Taxonomy" id="301207"/>
    <lineage>
        <taxon>Eukaryota</taxon>
        <taxon>Fungi</taxon>
        <taxon>Dikarya</taxon>
        <taxon>Ascomycota</taxon>
        <taxon>Pezizomycotina</taxon>
        <taxon>Dothideomycetes</taxon>
        <taxon>Pleosporomycetidae</taxon>
        <taxon>Pleosporales</taxon>
        <taxon>Pleosporineae</taxon>
        <taxon>Didymellaceae</taxon>
        <taxon>Macroventuria</taxon>
    </lineage>
</organism>
<reference evidence="1" key="1">
    <citation type="journal article" date="2020" name="Stud. Mycol.">
        <title>101 Dothideomycetes genomes: a test case for predicting lifestyles and emergence of pathogens.</title>
        <authorList>
            <person name="Haridas S."/>
            <person name="Albert R."/>
            <person name="Binder M."/>
            <person name="Bloem J."/>
            <person name="Labutti K."/>
            <person name="Salamov A."/>
            <person name="Andreopoulos B."/>
            <person name="Baker S."/>
            <person name="Barry K."/>
            <person name="Bills G."/>
            <person name="Bluhm B."/>
            <person name="Cannon C."/>
            <person name="Castanera R."/>
            <person name="Culley D."/>
            <person name="Daum C."/>
            <person name="Ezra D."/>
            <person name="Gonzalez J."/>
            <person name="Henrissat B."/>
            <person name="Kuo A."/>
            <person name="Liang C."/>
            <person name="Lipzen A."/>
            <person name="Lutzoni F."/>
            <person name="Magnuson J."/>
            <person name="Mondo S."/>
            <person name="Nolan M."/>
            <person name="Ohm R."/>
            <person name="Pangilinan J."/>
            <person name="Park H.-J."/>
            <person name="Ramirez L."/>
            <person name="Alfaro M."/>
            <person name="Sun H."/>
            <person name="Tritt A."/>
            <person name="Yoshinaga Y."/>
            <person name="Zwiers L.-H."/>
            <person name="Turgeon B."/>
            <person name="Goodwin S."/>
            <person name="Spatafora J."/>
            <person name="Crous P."/>
            <person name="Grigoriev I."/>
        </authorList>
    </citation>
    <scope>NUCLEOTIDE SEQUENCE</scope>
    <source>
        <strain evidence="1">CBS 525.71</strain>
    </source>
</reference>
<name>A0ACB6SH25_9PLEO</name>
<dbReference type="EMBL" id="MU006703">
    <property type="protein sequence ID" value="KAF2632392.1"/>
    <property type="molecule type" value="Genomic_DNA"/>
</dbReference>
<keyword evidence="2" id="KW-1185">Reference proteome</keyword>
<evidence type="ECO:0000313" key="2">
    <source>
        <dbReference type="Proteomes" id="UP000799754"/>
    </source>
</evidence>